<feature type="chain" id="PRO_5019831160" evidence="1">
    <location>
        <begin position="25"/>
        <end position="658"/>
    </location>
</feature>
<sequence>MGNIRKLTVVLFAILALNVSGAFARDIYVSPSGSDNADGGQQTPIASLGKAKSMVRQLLRTPTFNEDIHVKLGNGVYFLDGPLVFTNDDSGTAQTHIYYENVPGTQPRIVGGLTTKLNWQQSSNNVWVAAINPYNYLAAYDRNGARVANPVFRDLYVNRVPAVRARYPKLTGDLNASYPKTLAWNTGGKFPLIARYAGATDLAAVVQKSYLSQGPDCTNASKRHPVEFVSQQQWTQNVVRIGGFDTGTFGGQPHISLYPCGAEKSALDQGNGAETKISQSPYHLENSLDFLTAENEWYFDAEASKLYYMPPQGSDPNSMEFMIPTLETLIGIKGRSASQPVMNLTFSGLTFENTTFYDPATYGYVNQQASMYARNGVHVRQPAAVSVSNASSIIFSNDTFQNLGAEGLQFLDATANDSVTASVFHDIGGTCLSLGGGDQGEASSTSAPLSALMSDHDTVSNNRIWSCGSRYAGSVGIFALFAKNLTVSGNYLRHLPYTGISVGWGWNNGDVGMRANTVMNNQIFDYMRLLYDGGAIYTQGIQPSTEIGGNRIGLMLPSGLYQGYPPAGIYLDQGSDYITVRGNRMRMVFPIDGNMNSLIKINACVAGHNWVTDNMVTNSNVNWSGVDDPGSWGNADWATIYAAPSGACNVKRSSTPLR</sequence>
<dbReference type="Proteomes" id="UP000280434">
    <property type="component" value="Unassembled WGS sequence"/>
</dbReference>
<dbReference type="EMBL" id="RBZV01000005">
    <property type="protein sequence ID" value="RKP47594.1"/>
    <property type="molecule type" value="Genomic_DNA"/>
</dbReference>
<evidence type="ECO:0000313" key="4">
    <source>
        <dbReference type="Proteomes" id="UP000280434"/>
    </source>
</evidence>
<organism evidence="3 4">
    <name type="scientific">Trinickia fusca</name>
    <dbReference type="NCBI Taxonomy" id="2419777"/>
    <lineage>
        <taxon>Bacteria</taxon>
        <taxon>Pseudomonadati</taxon>
        <taxon>Pseudomonadota</taxon>
        <taxon>Betaproteobacteria</taxon>
        <taxon>Burkholderiales</taxon>
        <taxon>Burkholderiaceae</taxon>
        <taxon>Trinickia</taxon>
    </lineage>
</organism>
<dbReference type="InterPro" id="IPR011050">
    <property type="entry name" value="Pectin_lyase_fold/virulence"/>
</dbReference>
<dbReference type="Gene3D" id="2.160.20.10">
    <property type="entry name" value="Single-stranded right-handed beta-helix, Pectin lyase-like"/>
    <property type="match status" value="2"/>
</dbReference>
<evidence type="ECO:0000313" key="3">
    <source>
        <dbReference type="EMBL" id="RKP47594.1"/>
    </source>
</evidence>
<gene>
    <name evidence="3" type="ORF">D7S89_15320</name>
</gene>
<dbReference type="PANTHER" id="PTHR36453">
    <property type="entry name" value="SECRETED PROTEIN-RELATED"/>
    <property type="match status" value="1"/>
</dbReference>
<evidence type="ECO:0000256" key="1">
    <source>
        <dbReference type="SAM" id="SignalP"/>
    </source>
</evidence>
<reference evidence="3 4" key="1">
    <citation type="submission" date="2018-10" db="EMBL/GenBank/DDBJ databases">
        <title>Paraburkholderia sp. 7MK8-2, isolated from soil.</title>
        <authorList>
            <person name="Gao Z.-H."/>
            <person name="Qiu L.-H."/>
        </authorList>
    </citation>
    <scope>NUCLEOTIDE SEQUENCE [LARGE SCALE GENOMIC DNA]</scope>
    <source>
        <strain evidence="3 4">7MK8-2</strain>
    </source>
</reference>
<dbReference type="OrthoDB" id="227157at2"/>
<dbReference type="RefSeq" id="WP_121278540.1">
    <property type="nucleotide sequence ID" value="NZ_RBZV01000005.1"/>
</dbReference>
<proteinExistence type="predicted"/>
<evidence type="ECO:0000259" key="2">
    <source>
        <dbReference type="Pfam" id="PF21231"/>
    </source>
</evidence>
<keyword evidence="1" id="KW-0732">Signal</keyword>
<dbReference type="InterPro" id="IPR012334">
    <property type="entry name" value="Pectin_lyas_fold"/>
</dbReference>
<dbReference type="PANTHER" id="PTHR36453:SF1">
    <property type="entry name" value="RIGHT HANDED BETA HELIX DOMAIN-CONTAINING PROTEIN"/>
    <property type="match status" value="1"/>
</dbReference>
<dbReference type="Pfam" id="PF21231">
    <property type="entry name" value="GH141_M"/>
    <property type="match status" value="1"/>
</dbReference>
<protein>
    <submittedName>
        <fullName evidence="3">Right-handed parallel beta-helix repeat-containing protein</fullName>
    </submittedName>
</protein>
<accession>A0A494XHL8</accession>
<dbReference type="SUPFAM" id="SSF51126">
    <property type="entry name" value="Pectin lyase-like"/>
    <property type="match status" value="1"/>
</dbReference>
<feature type="domain" description="GH141-like insertion" evidence="2">
    <location>
        <begin position="152"/>
        <end position="310"/>
    </location>
</feature>
<feature type="signal peptide" evidence="1">
    <location>
        <begin position="1"/>
        <end position="24"/>
    </location>
</feature>
<comment type="caution">
    <text evidence="3">The sequence shown here is derived from an EMBL/GenBank/DDBJ whole genome shotgun (WGS) entry which is preliminary data.</text>
</comment>
<keyword evidence="4" id="KW-1185">Reference proteome</keyword>
<name>A0A494XHL8_9BURK</name>
<dbReference type="AlphaFoldDB" id="A0A494XHL8"/>
<dbReference type="InterPro" id="IPR048482">
    <property type="entry name" value="GH141_ins"/>
</dbReference>